<comment type="similarity">
    <text evidence="2">Belongs to the BMP lipoprotein family.</text>
</comment>
<evidence type="ECO:0000256" key="4">
    <source>
        <dbReference type="ARBA" id="ARBA00022729"/>
    </source>
</evidence>
<dbReference type="PANTHER" id="PTHR34296:SF2">
    <property type="entry name" value="ABC TRANSPORTER GUANOSINE-BINDING PROTEIN NUPN"/>
    <property type="match status" value="1"/>
</dbReference>
<dbReference type="STRING" id="55802.TBCH5v1_0698"/>
<dbReference type="GeneID" id="26135976"/>
<protein>
    <recommendedName>
        <fullName evidence="7">ABC transporter substrate-binding protein PnrA-like domain-containing protein</fullName>
    </recommendedName>
</protein>
<gene>
    <name evidence="8" type="ORF">TBCH5v1_0698</name>
</gene>
<evidence type="ECO:0000256" key="5">
    <source>
        <dbReference type="ARBA" id="ARBA00023136"/>
    </source>
</evidence>
<organism evidence="8 9">
    <name type="scientific">Thermococcus barophilus</name>
    <dbReference type="NCBI Taxonomy" id="55802"/>
    <lineage>
        <taxon>Archaea</taxon>
        <taxon>Methanobacteriati</taxon>
        <taxon>Methanobacteriota</taxon>
        <taxon>Thermococci</taxon>
        <taxon>Thermococcales</taxon>
        <taxon>Thermococcaceae</taxon>
        <taxon>Thermococcus</taxon>
    </lineage>
</organism>
<evidence type="ECO:0000256" key="6">
    <source>
        <dbReference type="ARBA" id="ARBA00023288"/>
    </source>
</evidence>
<name>A0A0S1XAA0_THEBA</name>
<dbReference type="PATRIC" id="fig|55802.8.peg.691"/>
<dbReference type="GO" id="GO:0005886">
    <property type="term" value="C:plasma membrane"/>
    <property type="evidence" value="ECO:0007669"/>
    <property type="project" value="UniProtKB-SubCell"/>
</dbReference>
<reference evidence="8 9" key="1">
    <citation type="journal article" date="2016" name="Genome Announc.">
        <title>Complete genome sequence of the hyperthermophilic and piezophilic archaeon Thermococcus barophilus Ch5, capable of growth at the expense of hydrogenogenesis from carbon monoxide and formate.</title>
        <authorList>
            <person name="Oger P."/>
            <person name="Sokolova T.G."/>
            <person name="Kozhevnikova D.A."/>
            <person name="Taranov E.A."/>
            <person name="Vannier P."/>
            <person name="Lee H.S."/>
            <person name="Kwon K.K."/>
            <person name="Kang S.G."/>
            <person name="Lee J.H."/>
            <person name="Bonch-Osmolovskaya E.A."/>
            <person name="Lebedinsky A.V."/>
        </authorList>
    </citation>
    <scope>NUCLEOTIDE SEQUENCE [LARGE SCALE GENOMIC DNA]</scope>
    <source>
        <strain evidence="9">Ch5</strain>
    </source>
</reference>
<proteinExistence type="inferred from homology"/>
<dbReference type="CDD" id="cd06354">
    <property type="entry name" value="PBP1_PrnA-like"/>
    <property type="match status" value="1"/>
</dbReference>
<evidence type="ECO:0000259" key="7">
    <source>
        <dbReference type="Pfam" id="PF02608"/>
    </source>
</evidence>
<dbReference type="PANTHER" id="PTHR34296">
    <property type="entry name" value="TRANSCRIPTIONAL ACTIVATOR PROTEIN MED"/>
    <property type="match status" value="1"/>
</dbReference>
<dbReference type="RefSeq" id="WP_056933508.1">
    <property type="nucleotide sequence ID" value="NZ_CP013050.1"/>
</dbReference>
<dbReference type="InterPro" id="IPR028082">
    <property type="entry name" value="Peripla_BP_I"/>
</dbReference>
<dbReference type="Pfam" id="PF02608">
    <property type="entry name" value="Bmp"/>
    <property type="match status" value="1"/>
</dbReference>
<feature type="domain" description="ABC transporter substrate-binding protein PnrA-like" evidence="7">
    <location>
        <begin position="56"/>
        <end position="357"/>
    </location>
</feature>
<keyword evidence="4" id="KW-0732">Signal</keyword>
<evidence type="ECO:0000256" key="2">
    <source>
        <dbReference type="ARBA" id="ARBA00008610"/>
    </source>
</evidence>
<dbReference type="Gene3D" id="3.40.50.2300">
    <property type="match status" value="2"/>
</dbReference>
<comment type="subcellular location">
    <subcellularLocation>
        <location evidence="1">Cell membrane</location>
        <topology evidence="1">Lipid-anchor</topology>
    </subcellularLocation>
</comment>
<evidence type="ECO:0000256" key="1">
    <source>
        <dbReference type="ARBA" id="ARBA00004193"/>
    </source>
</evidence>
<dbReference type="InterPro" id="IPR050957">
    <property type="entry name" value="BMP_lipoprotein"/>
</dbReference>
<dbReference type="InterPro" id="IPR003760">
    <property type="entry name" value="PnrA-like"/>
</dbReference>
<dbReference type="AlphaFoldDB" id="A0A0S1XAA0"/>
<dbReference type="EMBL" id="CP013050">
    <property type="protein sequence ID" value="ALM74656.1"/>
    <property type="molecule type" value="Genomic_DNA"/>
</dbReference>
<keyword evidence="3" id="KW-1003">Cell membrane</keyword>
<dbReference type="Proteomes" id="UP000066042">
    <property type="component" value="Chromosome"/>
</dbReference>
<evidence type="ECO:0000313" key="8">
    <source>
        <dbReference type="EMBL" id="ALM74656.1"/>
    </source>
</evidence>
<sequence length="434" mass="47102">MKRSVLALLLIGVLAFSVVASGCIGGEKTATPTQTQSSPAQTATEEKPKLKGAIAVVYDIGGRGDLSFNDMAYMGASKAAKDFGLELKEVQSKSESDYLPNLRLLAQSGKYDLIIAVGFMMTDAVKQVADEFPNQKFAIVDGFIPDKPNVVSILFKENEGSALAGALAGLIAANDGKDKVGIVLGIEIPVLYKFEGGYRFGIKWAEDYYKKRTGKDVNIEVLYTYTGSFTDPAKGKTAAQAQLGQGAWVIYQVAGAVGLGVFDAVSEYLKSQGKEMGPPFAIGVDSAQDWIKPGVIIASMMKRVDVGVYKAVEMVVKGKWKGGIMELGLADGGVGLSTIDDVKAMFNSLPEDVKKKKLEELGLKSEDELFAKLEQTRKQVPDWIWQAVDELKQKIISGEIVVPKAFNKEQIEAIRNAKTWQEMEELAKKWEKSS</sequence>
<evidence type="ECO:0000256" key="3">
    <source>
        <dbReference type="ARBA" id="ARBA00022475"/>
    </source>
</evidence>
<dbReference type="SUPFAM" id="SSF53822">
    <property type="entry name" value="Periplasmic binding protein-like I"/>
    <property type="match status" value="1"/>
</dbReference>
<keyword evidence="6" id="KW-0449">Lipoprotein</keyword>
<accession>A0A0S1XAA0</accession>
<keyword evidence="5" id="KW-0472">Membrane</keyword>
<evidence type="ECO:0000313" key="9">
    <source>
        <dbReference type="Proteomes" id="UP000066042"/>
    </source>
</evidence>
<dbReference type="PROSITE" id="PS51257">
    <property type="entry name" value="PROKAR_LIPOPROTEIN"/>
    <property type="match status" value="1"/>
</dbReference>